<organism evidence="1 2">
    <name type="scientific">Paenibacillus popilliae</name>
    <name type="common">Bacillus popilliae</name>
    <dbReference type="NCBI Taxonomy" id="78057"/>
    <lineage>
        <taxon>Bacteria</taxon>
        <taxon>Bacillati</taxon>
        <taxon>Bacillota</taxon>
        <taxon>Bacilli</taxon>
        <taxon>Bacillales</taxon>
        <taxon>Paenibacillaceae</taxon>
        <taxon>Paenibacillus</taxon>
    </lineage>
</organism>
<protein>
    <submittedName>
        <fullName evidence="1">DUF4912 domain-containing protein</fullName>
    </submittedName>
</protein>
<dbReference type="Pfam" id="PF16258">
    <property type="entry name" value="DUF4912"/>
    <property type="match status" value="1"/>
</dbReference>
<accession>A0ABY3AUP4</accession>
<dbReference type="Proteomes" id="UP000316208">
    <property type="component" value="Unassembled WGS sequence"/>
</dbReference>
<comment type="caution">
    <text evidence="1">The sequence shown here is derived from an EMBL/GenBank/DDBJ whole genome shotgun (WGS) entry which is preliminary data.</text>
</comment>
<dbReference type="EMBL" id="SADY01000003">
    <property type="protein sequence ID" value="TQR44872.1"/>
    <property type="molecule type" value="Genomic_DNA"/>
</dbReference>
<sequence length="185" mass="20967">MKHEVISRKGGALIPAADARTPSSYRQHSALQLLLKDPFTLFAYWFITARTQVAVERHYRMGWNEMTKAIQLYEVPRADFPHCKLGSSNQVLLHPVESHESSVYLHPVKPNRSYIADYGIIPASQSFVPLARSTFVHTPYLQSYGEFSEQMGALQAIHLEQTEAGSPFPSFSSYTLYENREGVCE</sequence>
<reference evidence="1 2" key="1">
    <citation type="submission" date="2018-03" db="EMBL/GenBank/DDBJ databases">
        <title>Aerobic endospore-forming bacteria genome sequencing and assembly.</title>
        <authorList>
            <person name="Cavalcante D.A."/>
            <person name="Driks A."/>
            <person name="Putonti C."/>
            <person name="De-Souza M.T."/>
        </authorList>
    </citation>
    <scope>NUCLEOTIDE SEQUENCE [LARGE SCALE GENOMIC DNA]</scope>
    <source>
        <strain evidence="1 2">SDF0028</strain>
    </source>
</reference>
<evidence type="ECO:0000313" key="1">
    <source>
        <dbReference type="EMBL" id="TQR44872.1"/>
    </source>
</evidence>
<dbReference type="InterPro" id="IPR032585">
    <property type="entry name" value="DUF4912"/>
</dbReference>
<keyword evidence="2" id="KW-1185">Reference proteome</keyword>
<proteinExistence type="predicted"/>
<gene>
    <name evidence="1" type="ORF">C7Y44_11135</name>
</gene>
<evidence type="ECO:0000313" key="2">
    <source>
        <dbReference type="Proteomes" id="UP000316208"/>
    </source>
</evidence>
<name>A0ABY3AUP4_PAEPP</name>